<dbReference type="Gene3D" id="1.20.1280.50">
    <property type="match status" value="1"/>
</dbReference>
<evidence type="ECO:0000313" key="4">
    <source>
        <dbReference type="Proteomes" id="UP000646827"/>
    </source>
</evidence>
<dbReference type="PANTHER" id="PTHR13318:SF95">
    <property type="entry name" value="F-BOX PROTEIN YLR352W"/>
    <property type="match status" value="1"/>
</dbReference>
<dbReference type="OrthoDB" id="10257471at2759"/>
<dbReference type="SUPFAM" id="SSF81383">
    <property type="entry name" value="F-box domain"/>
    <property type="match status" value="1"/>
</dbReference>
<dbReference type="PANTHER" id="PTHR13318">
    <property type="entry name" value="PARTNER OF PAIRED, ISOFORM B-RELATED"/>
    <property type="match status" value="1"/>
</dbReference>
<keyword evidence="4" id="KW-1185">Reference proteome</keyword>
<dbReference type="EMBL" id="JAEPRB010000125">
    <property type="protein sequence ID" value="KAG2220905.1"/>
    <property type="molecule type" value="Genomic_DNA"/>
</dbReference>
<evidence type="ECO:0000256" key="1">
    <source>
        <dbReference type="SAM" id="MobiDB-lite"/>
    </source>
</evidence>
<dbReference type="GO" id="GO:0019005">
    <property type="term" value="C:SCF ubiquitin ligase complex"/>
    <property type="evidence" value="ECO:0007669"/>
    <property type="project" value="TreeGrafter"/>
</dbReference>
<dbReference type="InterPro" id="IPR057207">
    <property type="entry name" value="FBXL15_LRR"/>
</dbReference>
<dbReference type="GO" id="GO:0031146">
    <property type="term" value="P:SCF-dependent proteasomal ubiquitin-dependent protein catabolic process"/>
    <property type="evidence" value="ECO:0007669"/>
    <property type="project" value="TreeGrafter"/>
</dbReference>
<feature type="domain" description="F-box" evidence="2">
    <location>
        <begin position="32"/>
        <end position="77"/>
    </location>
</feature>
<evidence type="ECO:0000259" key="2">
    <source>
        <dbReference type="PROSITE" id="PS50181"/>
    </source>
</evidence>
<organism evidence="3 4">
    <name type="scientific">Circinella minor</name>
    <dbReference type="NCBI Taxonomy" id="1195481"/>
    <lineage>
        <taxon>Eukaryota</taxon>
        <taxon>Fungi</taxon>
        <taxon>Fungi incertae sedis</taxon>
        <taxon>Mucoromycota</taxon>
        <taxon>Mucoromycotina</taxon>
        <taxon>Mucoromycetes</taxon>
        <taxon>Mucorales</taxon>
        <taxon>Lichtheimiaceae</taxon>
        <taxon>Circinella</taxon>
    </lineage>
</organism>
<proteinExistence type="predicted"/>
<gene>
    <name evidence="3" type="ORF">INT45_013034</name>
</gene>
<dbReference type="InterPro" id="IPR032675">
    <property type="entry name" value="LRR_dom_sf"/>
</dbReference>
<dbReference type="SMART" id="SM00367">
    <property type="entry name" value="LRR_CC"/>
    <property type="match status" value="5"/>
</dbReference>
<dbReference type="Pfam" id="PF25372">
    <property type="entry name" value="DUF7885"/>
    <property type="match status" value="1"/>
</dbReference>
<dbReference type="InterPro" id="IPR006553">
    <property type="entry name" value="Leu-rich_rpt_Cys-con_subtyp"/>
</dbReference>
<dbReference type="AlphaFoldDB" id="A0A8H7S2B0"/>
<feature type="region of interest" description="Disordered" evidence="1">
    <location>
        <begin position="12"/>
        <end position="35"/>
    </location>
</feature>
<feature type="compositionally biased region" description="Low complexity" evidence="1">
    <location>
        <begin position="14"/>
        <end position="30"/>
    </location>
</feature>
<protein>
    <recommendedName>
        <fullName evidence="2">F-box domain-containing protein</fullName>
    </recommendedName>
</protein>
<dbReference type="InterPro" id="IPR036047">
    <property type="entry name" value="F-box-like_dom_sf"/>
</dbReference>
<dbReference type="PROSITE" id="PS50181">
    <property type="entry name" value="FBOX"/>
    <property type="match status" value="1"/>
</dbReference>
<reference evidence="3 4" key="1">
    <citation type="submission" date="2020-12" db="EMBL/GenBank/DDBJ databases">
        <title>Metabolic potential, ecology and presence of endohyphal bacteria is reflected in genomic diversity of Mucoromycotina.</title>
        <authorList>
            <person name="Muszewska A."/>
            <person name="Okrasinska A."/>
            <person name="Steczkiewicz K."/>
            <person name="Drgas O."/>
            <person name="Orlowska M."/>
            <person name="Perlinska-Lenart U."/>
            <person name="Aleksandrzak-Piekarczyk T."/>
            <person name="Szatraj K."/>
            <person name="Zielenkiewicz U."/>
            <person name="Pilsyk S."/>
            <person name="Malc E."/>
            <person name="Mieczkowski P."/>
            <person name="Kruszewska J.S."/>
            <person name="Biernat P."/>
            <person name="Pawlowska J."/>
        </authorList>
    </citation>
    <scope>NUCLEOTIDE SEQUENCE [LARGE SCALE GENOMIC DNA]</scope>
    <source>
        <strain evidence="3 4">CBS 142.35</strain>
    </source>
</reference>
<accession>A0A8H7S2B0</accession>
<dbReference type="SUPFAM" id="SSF52047">
    <property type="entry name" value="RNI-like"/>
    <property type="match status" value="1"/>
</dbReference>
<sequence>MQVFWLPEKEPVHNDNINNNNNAINNSSSRSNRKLPSLPQELISAVLDHTPRSNLLQLALVSKQWHAEANPRLYRHLYITTPYHWDCLVRTMDNPEFTMGQYVESLVLRPSPKLAPSSRYSDVVSKQHGAPSGYVRIEPINFDLTGLEHMNENYPELETTQKEAEWLQRVTPKDMAIVLNQCNNSLAYLDIGGCELLGDQVLEYCSNTITSTEYLKAIWVPLVRGLTPTGLSHLATKTNPHLRHVDLSFCLKITDDALISAIECWPGLTHLRLNSLYHITDASIAAIAQSCPRLQLLYLVRCWQVTNDGLAVIAQKCPDLVYVSVAFLSRTTEEGVGQLIKQLPKLKWIDITGCGINSLFKQMIIGSWTKARLERGWDNIHFNDSSVALL</sequence>
<name>A0A8H7S2B0_9FUNG</name>
<comment type="caution">
    <text evidence="3">The sequence shown here is derived from an EMBL/GenBank/DDBJ whole genome shotgun (WGS) entry which is preliminary data.</text>
</comment>
<dbReference type="Pfam" id="PF12937">
    <property type="entry name" value="F-box-like"/>
    <property type="match status" value="1"/>
</dbReference>
<dbReference type="Gene3D" id="3.80.10.10">
    <property type="entry name" value="Ribonuclease Inhibitor"/>
    <property type="match status" value="1"/>
</dbReference>
<dbReference type="Proteomes" id="UP000646827">
    <property type="component" value="Unassembled WGS sequence"/>
</dbReference>
<evidence type="ECO:0000313" key="3">
    <source>
        <dbReference type="EMBL" id="KAG2220905.1"/>
    </source>
</evidence>
<dbReference type="InterPro" id="IPR001810">
    <property type="entry name" value="F-box_dom"/>
</dbReference>